<dbReference type="Proteomes" id="UP000066203">
    <property type="component" value="Chromosome"/>
</dbReference>
<feature type="transmembrane region" description="Helical" evidence="2">
    <location>
        <begin position="356"/>
        <end position="376"/>
    </location>
</feature>
<dbReference type="PANTHER" id="PTHR23028:SF53">
    <property type="entry name" value="ACYL_TRANSF_3 DOMAIN-CONTAINING PROTEIN"/>
    <property type="match status" value="1"/>
</dbReference>
<organism evidence="5">
    <name type="scientific">Rothia mucilaginosa</name>
    <dbReference type="NCBI Taxonomy" id="43675"/>
    <lineage>
        <taxon>Bacteria</taxon>
        <taxon>Bacillati</taxon>
        <taxon>Actinomycetota</taxon>
        <taxon>Actinomycetes</taxon>
        <taxon>Micrococcales</taxon>
        <taxon>Micrococcaceae</taxon>
        <taxon>Rothia</taxon>
    </lineage>
</organism>
<evidence type="ECO:0000256" key="2">
    <source>
        <dbReference type="SAM" id="Phobius"/>
    </source>
</evidence>
<keyword evidence="2" id="KW-1133">Transmembrane helix</keyword>
<keyword evidence="2" id="KW-0812">Transmembrane</keyword>
<feature type="transmembrane region" description="Helical" evidence="2">
    <location>
        <begin position="329"/>
        <end position="350"/>
    </location>
</feature>
<feature type="transmembrane region" description="Helical" evidence="2">
    <location>
        <begin position="243"/>
        <end position="260"/>
    </location>
</feature>
<reference evidence="6" key="1">
    <citation type="submission" date="2015-08" db="EMBL/GenBank/DDBJ databases">
        <title>Complete genome sequence of Rothia mucilaginosa strain NUM-Rm6536.</title>
        <authorList>
            <person name="Nambu T."/>
        </authorList>
    </citation>
    <scope>NUCLEOTIDE SEQUENCE [LARGE SCALE GENOMIC DNA]</scope>
    <source>
        <strain evidence="6">NUM-Rm6536</strain>
    </source>
</reference>
<dbReference type="RefSeq" id="WP_060823920.1">
    <property type="nucleotide sequence ID" value="NZ_AP014938.1"/>
</dbReference>
<gene>
    <name evidence="5" type="ORF">RM6536_0510</name>
</gene>
<dbReference type="PANTHER" id="PTHR23028">
    <property type="entry name" value="ACETYLTRANSFERASE"/>
    <property type="match status" value="1"/>
</dbReference>
<evidence type="ECO:0000259" key="3">
    <source>
        <dbReference type="Pfam" id="PF01757"/>
    </source>
</evidence>
<dbReference type="Pfam" id="PF19040">
    <property type="entry name" value="SGNH"/>
    <property type="match status" value="1"/>
</dbReference>
<sequence>MSETPGTPQARASQGTYTTAPRSIKAREASDYPLEEFIESRGFRPEIQGLRAFAVLLVVLYHVWFGKVSGGVDVFLFISAFLLSLSFMRKINEGKPLNLFNYWLHVFQRLLPVATVVIAATTIASFFVLAPSRWAQTVTDAKSSLFYFQNWNLAFSSVDYYAQNASVKSPFQHFWSLSIQGQIFIIWPLLFAAVAYVVHRFRGNLFTTAVFIFNTVFVASLTFSIVETDTNQGFAYFDTRTRLWEFAIGTLLAMLTLKWKAPEKARVIMGWVGIIGLVTCGAILPVERAFPGYLALWPVISGALVIMAGRTNSRWGIDRLLVSAPLQNLGNISYALYLVHWPILILYSSAVGTSRVNVIEGTIIILVSIGLAWLLIRFVEKPLRYRKDPFVPWLMMKMRFKTIFSVKTWADQLAFILAIFLVAGVPLAAAQTWIGYRNTQSEQNAELQVQTASENYPGARAIGGAQQGLIDNPIPSGGDVKAQYEGLSDPCTGVFAPSDPALAKYCNVQKYGPEDAPLTMVIGNSHAEQALSIFKPIAEQTKTNLQTYLLGGCQYPVRSVNAGNECSEFNTKMTEEIIKRKPQTVVFIATIAQARSNDERADPSLDETVRRLTEAGIQVIGLRDNPRFEYNIYECAQKAGTDKSSCARPASDKYAAENPAKEIFDKYRDQGAVMVDLKDLYCPNGMCSPVVGNIYVYFDDNHVSKTYGRTMAQEVFQRAAEGGWLVSGKVNF</sequence>
<keyword evidence="5" id="KW-0808">Transferase</keyword>
<dbReference type="GO" id="GO:0009103">
    <property type="term" value="P:lipopolysaccharide biosynthetic process"/>
    <property type="evidence" value="ECO:0007669"/>
    <property type="project" value="TreeGrafter"/>
</dbReference>
<dbReference type="GO" id="GO:0016747">
    <property type="term" value="F:acyltransferase activity, transferring groups other than amino-acyl groups"/>
    <property type="evidence" value="ECO:0007669"/>
    <property type="project" value="InterPro"/>
</dbReference>
<dbReference type="InterPro" id="IPR002656">
    <property type="entry name" value="Acyl_transf_3_dom"/>
</dbReference>
<feature type="domain" description="SGNH" evidence="4">
    <location>
        <begin position="504"/>
        <end position="714"/>
    </location>
</feature>
<dbReference type="InterPro" id="IPR050879">
    <property type="entry name" value="Acyltransferase_3"/>
</dbReference>
<feature type="transmembrane region" description="Helical" evidence="2">
    <location>
        <begin position="413"/>
        <end position="434"/>
    </location>
</feature>
<feature type="transmembrane region" description="Helical" evidence="2">
    <location>
        <begin position="267"/>
        <end position="284"/>
    </location>
</feature>
<dbReference type="GO" id="GO:0016020">
    <property type="term" value="C:membrane"/>
    <property type="evidence" value="ECO:0007669"/>
    <property type="project" value="TreeGrafter"/>
</dbReference>
<dbReference type="EMBL" id="AP014938">
    <property type="protein sequence ID" value="BAS19757.1"/>
    <property type="molecule type" value="Genomic_DNA"/>
</dbReference>
<proteinExistence type="predicted"/>
<keyword evidence="5" id="KW-0012">Acyltransferase</keyword>
<feature type="domain" description="Acyltransferase 3" evidence="3">
    <location>
        <begin position="46"/>
        <end position="376"/>
    </location>
</feature>
<dbReference type="AlphaFoldDB" id="A0A0K2RYV8"/>
<dbReference type="InterPro" id="IPR043968">
    <property type="entry name" value="SGNH"/>
</dbReference>
<protein>
    <submittedName>
        <fullName evidence="5">Acyltransferase 3</fullName>
    </submittedName>
</protein>
<keyword evidence="2" id="KW-0472">Membrane</keyword>
<dbReference type="PATRIC" id="fig|43675.28.peg.517"/>
<accession>A0A0K2RYV8</accession>
<dbReference type="Pfam" id="PF01757">
    <property type="entry name" value="Acyl_transf_3"/>
    <property type="match status" value="1"/>
</dbReference>
<feature type="transmembrane region" description="Helical" evidence="2">
    <location>
        <begin position="71"/>
        <end position="89"/>
    </location>
</feature>
<feature type="transmembrane region" description="Helical" evidence="2">
    <location>
        <begin position="205"/>
        <end position="223"/>
    </location>
</feature>
<feature type="transmembrane region" description="Helical" evidence="2">
    <location>
        <begin position="179"/>
        <end position="198"/>
    </location>
</feature>
<feature type="region of interest" description="Disordered" evidence="1">
    <location>
        <begin position="1"/>
        <end position="20"/>
    </location>
</feature>
<evidence type="ECO:0000256" key="1">
    <source>
        <dbReference type="SAM" id="MobiDB-lite"/>
    </source>
</evidence>
<evidence type="ECO:0000313" key="6">
    <source>
        <dbReference type="Proteomes" id="UP000066203"/>
    </source>
</evidence>
<feature type="transmembrane region" description="Helical" evidence="2">
    <location>
        <begin position="290"/>
        <end position="308"/>
    </location>
</feature>
<evidence type="ECO:0000259" key="4">
    <source>
        <dbReference type="Pfam" id="PF19040"/>
    </source>
</evidence>
<evidence type="ECO:0000313" key="5">
    <source>
        <dbReference type="EMBL" id="BAS19757.1"/>
    </source>
</evidence>
<name>A0A0K2RYV8_9MICC</name>
<feature type="transmembrane region" description="Helical" evidence="2">
    <location>
        <begin position="110"/>
        <end position="130"/>
    </location>
</feature>